<protein>
    <recommendedName>
        <fullName evidence="4">HTH luxR-type domain-containing protein</fullName>
    </recommendedName>
</protein>
<dbReference type="Gene3D" id="1.10.10.10">
    <property type="entry name" value="Winged helix-like DNA-binding domain superfamily/Winged helix DNA-binding domain"/>
    <property type="match status" value="1"/>
</dbReference>
<dbReference type="Proteomes" id="UP000653076">
    <property type="component" value="Unassembled WGS sequence"/>
</dbReference>
<feature type="compositionally biased region" description="Polar residues" evidence="1">
    <location>
        <begin position="1"/>
        <end position="10"/>
    </location>
</feature>
<accession>A0ABQ4JHN4</accession>
<evidence type="ECO:0008006" key="4">
    <source>
        <dbReference type="Google" id="ProtNLM"/>
    </source>
</evidence>
<name>A0ABQ4JHN4_9ACTN</name>
<evidence type="ECO:0000256" key="1">
    <source>
        <dbReference type="SAM" id="MobiDB-lite"/>
    </source>
</evidence>
<comment type="caution">
    <text evidence="2">The sequence shown here is derived from an EMBL/GenBank/DDBJ whole genome shotgun (WGS) entry which is preliminary data.</text>
</comment>
<dbReference type="InterPro" id="IPR036388">
    <property type="entry name" value="WH-like_DNA-bd_sf"/>
</dbReference>
<proteinExistence type="predicted"/>
<feature type="region of interest" description="Disordered" evidence="1">
    <location>
        <begin position="1"/>
        <end position="29"/>
    </location>
</feature>
<organism evidence="2 3">
    <name type="scientific">Micromonospora qiuiae</name>
    <dbReference type="NCBI Taxonomy" id="502268"/>
    <lineage>
        <taxon>Bacteria</taxon>
        <taxon>Bacillati</taxon>
        <taxon>Actinomycetota</taxon>
        <taxon>Actinomycetes</taxon>
        <taxon>Micromonosporales</taxon>
        <taxon>Micromonosporaceae</taxon>
        <taxon>Micromonospora</taxon>
    </lineage>
</organism>
<evidence type="ECO:0000313" key="3">
    <source>
        <dbReference type="Proteomes" id="UP000653076"/>
    </source>
</evidence>
<gene>
    <name evidence="2" type="ORF">Vqi01_41270</name>
</gene>
<dbReference type="EMBL" id="BOPC01000059">
    <property type="protein sequence ID" value="GIJ28965.1"/>
    <property type="molecule type" value="Genomic_DNA"/>
</dbReference>
<sequence length="87" mass="9578">MANNEPTARPSTDRDTSLAAPHEIDAAGGLSDDDLRLRLLSEGHSNHEIAVLLCCSRTQLWSRQQQICRQLGVHAPIAAMVWRCTIS</sequence>
<keyword evidence="3" id="KW-1185">Reference proteome</keyword>
<dbReference type="SUPFAM" id="SSF46894">
    <property type="entry name" value="C-terminal effector domain of the bipartite response regulators"/>
    <property type="match status" value="1"/>
</dbReference>
<evidence type="ECO:0000313" key="2">
    <source>
        <dbReference type="EMBL" id="GIJ28965.1"/>
    </source>
</evidence>
<dbReference type="InterPro" id="IPR016032">
    <property type="entry name" value="Sig_transdc_resp-reg_C-effctor"/>
</dbReference>
<reference evidence="2 3" key="1">
    <citation type="submission" date="2021-01" db="EMBL/GenBank/DDBJ databases">
        <title>Whole genome shotgun sequence of Verrucosispora qiuiae NBRC 106684.</title>
        <authorList>
            <person name="Komaki H."/>
            <person name="Tamura T."/>
        </authorList>
    </citation>
    <scope>NUCLEOTIDE SEQUENCE [LARGE SCALE GENOMIC DNA]</scope>
    <source>
        <strain evidence="2 3">NBRC 106684</strain>
    </source>
</reference>